<evidence type="ECO:0000313" key="2">
    <source>
        <dbReference type="Proteomes" id="UP001469553"/>
    </source>
</evidence>
<protein>
    <submittedName>
        <fullName evidence="1">Uncharacterized protein</fullName>
    </submittedName>
</protein>
<reference evidence="1 2" key="1">
    <citation type="submission" date="2021-06" db="EMBL/GenBank/DDBJ databases">
        <authorList>
            <person name="Palmer J.M."/>
        </authorList>
    </citation>
    <scope>NUCLEOTIDE SEQUENCE [LARGE SCALE GENOMIC DNA]</scope>
    <source>
        <strain evidence="1 2">AS_MEX2019</strain>
        <tissue evidence="1">Muscle</tissue>
    </source>
</reference>
<sequence length="121" mass="14125">MIASRGHLPPMNERHTRCEHVVVQWFNVTSQLTCLFMVQKHAWVNVRPVIVALSVFVHACSVMDEQCVQVLPHHEQDHEQDKVSTEIDCVKKGHFRKSNKIKHTKEENNFLKYFYGTRGLS</sequence>
<name>A0ABV0ZT83_9TELE</name>
<comment type="caution">
    <text evidence="1">The sequence shown here is derived from an EMBL/GenBank/DDBJ whole genome shotgun (WGS) entry which is preliminary data.</text>
</comment>
<accession>A0ABV0ZT83</accession>
<dbReference type="Proteomes" id="UP001469553">
    <property type="component" value="Unassembled WGS sequence"/>
</dbReference>
<organism evidence="1 2">
    <name type="scientific">Ameca splendens</name>
    <dbReference type="NCBI Taxonomy" id="208324"/>
    <lineage>
        <taxon>Eukaryota</taxon>
        <taxon>Metazoa</taxon>
        <taxon>Chordata</taxon>
        <taxon>Craniata</taxon>
        <taxon>Vertebrata</taxon>
        <taxon>Euteleostomi</taxon>
        <taxon>Actinopterygii</taxon>
        <taxon>Neopterygii</taxon>
        <taxon>Teleostei</taxon>
        <taxon>Neoteleostei</taxon>
        <taxon>Acanthomorphata</taxon>
        <taxon>Ovalentaria</taxon>
        <taxon>Atherinomorphae</taxon>
        <taxon>Cyprinodontiformes</taxon>
        <taxon>Goodeidae</taxon>
        <taxon>Ameca</taxon>
    </lineage>
</organism>
<evidence type="ECO:0000313" key="1">
    <source>
        <dbReference type="EMBL" id="MEQ2308947.1"/>
    </source>
</evidence>
<proteinExistence type="predicted"/>
<dbReference type="EMBL" id="JAHRIP010070390">
    <property type="protein sequence ID" value="MEQ2308947.1"/>
    <property type="molecule type" value="Genomic_DNA"/>
</dbReference>
<gene>
    <name evidence="1" type="ORF">AMECASPLE_033500</name>
</gene>
<keyword evidence="2" id="KW-1185">Reference proteome</keyword>